<comment type="caution">
    <text evidence="10">Lacks conserved residue(s) required for the propagation of feature annotation.</text>
</comment>
<comment type="catalytic activity">
    <reaction evidence="10">
        <text>UDP-2-N,3-O-bis[(3R)-3-hydroxytetradecanoyl]-alpha-D-glucosamine + H2O = 2-N,3-O-bis[(3R)-3-hydroxytetradecanoyl]-alpha-D-glucosaminyl 1-phosphate + UMP + 2 H(+)</text>
        <dbReference type="Rhea" id="RHEA:25213"/>
        <dbReference type="ChEBI" id="CHEBI:15377"/>
        <dbReference type="ChEBI" id="CHEBI:15378"/>
        <dbReference type="ChEBI" id="CHEBI:57865"/>
        <dbReference type="ChEBI" id="CHEBI:57957"/>
        <dbReference type="ChEBI" id="CHEBI:78847"/>
        <dbReference type="EC" id="3.6.1.54"/>
    </reaction>
</comment>
<keyword evidence="9 10" id="KW-0464">Manganese</keyword>
<feature type="binding site" evidence="10">
    <location>
        <position position="195"/>
    </location>
    <ligand>
        <name>substrate</name>
    </ligand>
</feature>
<reference evidence="12 13" key="1">
    <citation type="submission" date="2023-09" db="EMBL/GenBank/DDBJ databases">
        <authorList>
            <person name="Qi X."/>
        </authorList>
    </citation>
    <scope>NUCLEOTIDE SEQUENCE [LARGE SCALE GENOMIC DNA]</scope>
    <source>
        <strain evidence="12 13">S1-1</strain>
    </source>
</reference>
<dbReference type="Proteomes" id="UP001301442">
    <property type="component" value="Chromosome"/>
</dbReference>
<feature type="binding site" evidence="10">
    <location>
        <position position="122"/>
    </location>
    <ligand>
        <name>substrate</name>
    </ligand>
</feature>
<dbReference type="PANTHER" id="PTHR34990:SF1">
    <property type="entry name" value="UDP-2,3-DIACYLGLUCOSAMINE HYDROLASE"/>
    <property type="match status" value="1"/>
</dbReference>
<comment type="function">
    <text evidence="10">Hydrolyzes the pyrophosphate bond of UDP-2,3-diacylglucosamine to yield 2,3-diacylglucosamine 1-phosphate (lipid X) and UMP by catalyzing the attack of water at the alpha-P atom. Involved in the biosynthesis of lipid A, a phosphorylated glycolipid that anchors the lipopolysaccharide to the outer membrane of the cell.</text>
</comment>
<feature type="binding site" evidence="10">
    <location>
        <position position="41"/>
    </location>
    <ligand>
        <name>Mn(2+)</name>
        <dbReference type="ChEBI" id="CHEBI:29035"/>
        <label>1</label>
    </ligand>
</feature>
<feature type="binding site" evidence="10">
    <location>
        <position position="160"/>
    </location>
    <ligand>
        <name>substrate</name>
    </ligand>
</feature>
<evidence type="ECO:0000256" key="2">
    <source>
        <dbReference type="ARBA" id="ARBA00022516"/>
    </source>
</evidence>
<evidence type="ECO:0000256" key="4">
    <source>
        <dbReference type="ARBA" id="ARBA00022556"/>
    </source>
</evidence>
<dbReference type="InterPro" id="IPR043461">
    <property type="entry name" value="LpxH-like"/>
</dbReference>
<comment type="pathway">
    <text evidence="10">Glycolipid biosynthesis; lipid IV(A) biosynthesis; lipid IV(A) from (3R)-3-hydroxytetradecanoyl-[acyl-carrier-protein] and UDP-N-acetyl-alpha-D-glucosamine: step 4/6.</text>
</comment>
<keyword evidence="6 10" id="KW-0378">Hydrolase</keyword>
<keyword evidence="4 10" id="KW-0441">Lipid A biosynthesis</keyword>
<dbReference type="HAMAP" id="MF_00575">
    <property type="entry name" value="LpxH"/>
    <property type="match status" value="1"/>
</dbReference>
<keyword evidence="13" id="KW-1185">Reference proteome</keyword>
<dbReference type="PANTHER" id="PTHR34990">
    <property type="entry name" value="UDP-2,3-DIACYLGLUCOSAMINE HYDROLASE-RELATED"/>
    <property type="match status" value="1"/>
</dbReference>
<feature type="binding site" evidence="10">
    <location>
        <position position="79"/>
    </location>
    <ligand>
        <name>Mn(2+)</name>
        <dbReference type="ChEBI" id="CHEBI:29035"/>
        <label>2</label>
    </ligand>
</feature>
<gene>
    <name evidence="10" type="primary">lpxH</name>
    <name evidence="12" type="ORF">RI844_19915</name>
</gene>
<keyword evidence="7 10" id="KW-0443">Lipid metabolism</keyword>
<feature type="binding site" evidence="10">
    <location>
        <position position="164"/>
    </location>
    <ligand>
        <name>substrate</name>
    </ligand>
</feature>
<dbReference type="InterPro" id="IPR010138">
    <property type="entry name" value="UDP-diacylglucosamine_Hdrlase"/>
</dbReference>
<dbReference type="RefSeq" id="WP_348396390.1">
    <property type="nucleotide sequence ID" value="NZ_CP136600.1"/>
</dbReference>
<keyword evidence="3 10" id="KW-0997">Cell inner membrane</keyword>
<dbReference type="GO" id="GO:0016787">
    <property type="term" value="F:hydrolase activity"/>
    <property type="evidence" value="ECO:0007669"/>
    <property type="project" value="UniProtKB-KW"/>
</dbReference>
<evidence type="ECO:0000313" key="13">
    <source>
        <dbReference type="Proteomes" id="UP001301442"/>
    </source>
</evidence>
<feature type="binding site" evidence="10">
    <location>
        <position position="114"/>
    </location>
    <ligand>
        <name>Mn(2+)</name>
        <dbReference type="ChEBI" id="CHEBI:29035"/>
        <label>2</label>
    </ligand>
</feature>
<comment type="subcellular location">
    <subcellularLocation>
        <location evidence="10">Cell inner membrane</location>
        <topology evidence="10">Peripheral membrane protein</topology>
        <orientation evidence="10">Cytoplasmic side</orientation>
    </subcellularLocation>
</comment>
<accession>A0ABZ0GQE2</accession>
<feature type="domain" description="Calcineurin-like phosphoesterase" evidence="11">
    <location>
        <begin position="3"/>
        <end position="199"/>
    </location>
</feature>
<evidence type="ECO:0000256" key="6">
    <source>
        <dbReference type="ARBA" id="ARBA00022801"/>
    </source>
</evidence>
<evidence type="ECO:0000259" key="11">
    <source>
        <dbReference type="Pfam" id="PF00149"/>
    </source>
</evidence>
<evidence type="ECO:0000256" key="10">
    <source>
        <dbReference type="HAMAP-Rule" id="MF_00575"/>
    </source>
</evidence>
<dbReference type="EC" id="3.6.1.54" evidence="10"/>
<protein>
    <recommendedName>
        <fullName evidence="10">UDP-2,3-diacylglucosamine hydrolase</fullName>
        <ecNumber evidence="10">3.6.1.54</ecNumber>
    </recommendedName>
    <alternativeName>
        <fullName evidence="10">UDP-2,3-diacylglucosamine diphosphatase</fullName>
    </alternativeName>
</protein>
<dbReference type="EMBL" id="CP136600">
    <property type="protein sequence ID" value="WOH37603.1"/>
    <property type="molecule type" value="Genomic_DNA"/>
</dbReference>
<feature type="binding site" evidence="10">
    <location>
        <position position="8"/>
    </location>
    <ligand>
        <name>Mn(2+)</name>
        <dbReference type="ChEBI" id="CHEBI:29035"/>
        <label>1</label>
    </ligand>
</feature>
<sequence length="241" mass="27976">MLTYFIADLHLTQERADITDCFLSFLRNEAPKAEKLYILGDFFEFWVGDDDDHPFVLNIANELKKLSAIGTELFFIVGNRDFLIGKKYAKKCGMTLLPDVQVINLYGTKTVIMHGDSLCIDDIEYQKFRKKSRSWWWSKGIQCLPLWLRKKMARDYRAKSAMKKNDLTPEIMDVTQSEVVKELEDNDCQLMIHGHTHRPAIHQLEANGKPATRIVLGDWYEQGAWLKFTPDGYELLSTSFK</sequence>
<keyword evidence="1 10" id="KW-1003">Cell membrane</keyword>
<comment type="similarity">
    <text evidence="10">Belongs to the LpxH family.</text>
</comment>
<feature type="binding site" evidence="10">
    <location>
        <position position="197"/>
    </location>
    <ligand>
        <name>Mn(2+)</name>
        <dbReference type="ChEBI" id="CHEBI:29035"/>
        <label>1</label>
    </ligand>
</feature>
<feature type="binding site" evidence="10">
    <location>
        <position position="41"/>
    </location>
    <ligand>
        <name>Mn(2+)</name>
        <dbReference type="ChEBI" id="CHEBI:29035"/>
        <label>2</label>
    </ligand>
</feature>
<evidence type="ECO:0000313" key="12">
    <source>
        <dbReference type="EMBL" id="WOH37603.1"/>
    </source>
</evidence>
<keyword evidence="8 10" id="KW-0472">Membrane</keyword>
<dbReference type="Pfam" id="PF00149">
    <property type="entry name" value="Metallophos"/>
    <property type="match status" value="1"/>
</dbReference>
<dbReference type="NCBIfam" id="NF003743">
    <property type="entry name" value="PRK05340.1"/>
    <property type="match status" value="1"/>
</dbReference>
<keyword evidence="5 10" id="KW-0479">Metal-binding</keyword>
<dbReference type="InterPro" id="IPR029052">
    <property type="entry name" value="Metallo-depent_PP-like"/>
</dbReference>
<evidence type="ECO:0000256" key="3">
    <source>
        <dbReference type="ARBA" id="ARBA00022519"/>
    </source>
</evidence>
<dbReference type="Gene3D" id="3.60.21.10">
    <property type="match status" value="1"/>
</dbReference>
<comment type="cofactor">
    <cofactor evidence="10">
        <name>Mn(2+)</name>
        <dbReference type="ChEBI" id="CHEBI:29035"/>
    </cofactor>
    <text evidence="10">Binds 2 Mn(2+) ions per subunit in a binuclear metal center.</text>
</comment>
<dbReference type="InterPro" id="IPR004843">
    <property type="entry name" value="Calcineurin-like_PHP"/>
</dbReference>
<evidence type="ECO:0000256" key="5">
    <source>
        <dbReference type="ARBA" id="ARBA00022723"/>
    </source>
</evidence>
<organism evidence="12 13">
    <name type="scientific">Thalassotalea fonticola</name>
    <dbReference type="NCBI Taxonomy" id="3065649"/>
    <lineage>
        <taxon>Bacteria</taxon>
        <taxon>Pseudomonadati</taxon>
        <taxon>Pseudomonadota</taxon>
        <taxon>Gammaproteobacteria</taxon>
        <taxon>Alteromonadales</taxon>
        <taxon>Colwelliaceae</taxon>
        <taxon>Thalassotalea</taxon>
    </lineage>
</organism>
<evidence type="ECO:0000256" key="1">
    <source>
        <dbReference type="ARBA" id="ARBA00022475"/>
    </source>
</evidence>
<evidence type="ECO:0000256" key="9">
    <source>
        <dbReference type="ARBA" id="ARBA00023211"/>
    </source>
</evidence>
<feature type="binding site" evidence="10">
    <location>
        <position position="10"/>
    </location>
    <ligand>
        <name>Mn(2+)</name>
        <dbReference type="ChEBI" id="CHEBI:29035"/>
        <label>1</label>
    </ligand>
</feature>
<feature type="binding site" evidence="10">
    <location>
        <position position="195"/>
    </location>
    <ligand>
        <name>Mn(2+)</name>
        <dbReference type="ChEBI" id="CHEBI:29035"/>
        <label>2</label>
    </ligand>
</feature>
<evidence type="ECO:0000256" key="8">
    <source>
        <dbReference type="ARBA" id="ARBA00023136"/>
    </source>
</evidence>
<dbReference type="NCBIfam" id="TIGR01854">
    <property type="entry name" value="lipid_A_lpxH"/>
    <property type="match status" value="1"/>
</dbReference>
<dbReference type="SUPFAM" id="SSF56300">
    <property type="entry name" value="Metallo-dependent phosphatases"/>
    <property type="match status" value="1"/>
</dbReference>
<name>A0ABZ0GQE2_9GAMM</name>
<keyword evidence="2 10" id="KW-0444">Lipid biosynthesis</keyword>
<evidence type="ECO:0000256" key="7">
    <source>
        <dbReference type="ARBA" id="ARBA00023098"/>
    </source>
</evidence>
<feature type="binding site" evidence="10">
    <location>
        <begin position="79"/>
        <end position="80"/>
    </location>
    <ligand>
        <name>substrate</name>
    </ligand>
</feature>
<dbReference type="CDD" id="cd07398">
    <property type="entry name" value="MPP_YbbF-LpxH"/>
    <property type="match status" value="1"/>
</dbReference>
<proteinExistence type="inferred from homology"/>